<proteinExistence type="predicted"/>
<dbReference type="HOGENOM" id="CLU_2878252_0_0_11"/>
<feature type="compositionally biased region" description="Basic and acidic residues" evidence="1">
    <location>
        <begin position="53"/>
        <end position="63"/>
    </location>
</feature>
<dbReference type="KEGG" id="cgo:Corgl_0107"/>
<name>F2N9X9_CORGP</name>
<feature type="region of interest" description="Disordered" evidence="1">
    <location>
        <begin position="40"/>
        <end position="63"/>
    </location>
</feature>
<evidence type="ECO:0000313" key="2">
    <source>
        <dbReference type="EMBL" id="AEB06234.1"/>
    </source>
</evidence>
<gene>
    <name evidence="2" type="ordered locus">Corgl_0107</name>
</gene>
<dbReference type="EMBL" id="CP002628">
    <property type="protein sequence ID" value="AEB06234.1"/>
    <property type="molecule type" value="Genomic_DNA"/>
</dbReference>
<evidence type="ECO:0000313" key="3">
    <source>
        <dbReference type="Proteomes" id="UP000006851"/>
    </source>
</evidence>
<keyword evidence="3" id="KW-1185">Reference proteome</keyword>
<accession>F2N9X9</accession>
<dbReference type="Proteomes" id="UP000006851">
    <property type="component" value="Chromosome"/>
</dbReference>
<sequence>MSRLRGVRPLLRAISAVCLVLWFLLATPIVSWADDAGDGKSAGEINGSSVKPSHGDDVQDNTR</sequence>
<protein>
    <submittedName>
        <fullName evidence="2">Uncharacterized protein</fullName>
    </submittedName>
</protein>
<dbReference type="AlphaFoldDB" id="F2N9X9"/>
<organism evidence="2 3">
    <name type="scientific">Coriobacterium glomerans (strain ATCC 49209 / DSM 20642 / JCM 10262 / PW2)</name>
    <dbReference type="NCBI Taxonomy" id="700015"/>
    <lineage>
        <taxon>Bacteria</taxon>
        <taxon>Bacillati</taxon>
        <taxon>Actinomycetota</taxon>
        <taxon>Coriobacteriia</taxon>
        <taxon>Coriobacteriales</taxon>
        <taxon>Coriobacteriaceae</taxon>
        <taxon>Coriobacterium</taxon>
    </lineage>
</organism>
<reference evidence="3" key="1">
    <citation type="journal article" date="2013" name="Stand. Genomic Sci.">
        <title>Complete genome sequence of Coriobacterium glomerans type strain (PW2(T)) from the midgut of Pyrrhocoris apterus L. (red soldier bug).</title>
        <authorList>
            <person name="Stackebrandt E."/>
            <person name="Zeytun A."/>
            <person name="Lapidus A."/>
            <person name="Nolan M."/>
            <person name="Lucas S."/>
            <person name="Hammon N."/>
            <person name="Deshpande S."/>
            <person name="Cheng J.F."/>
            <person name="Tapia R."/>
            <person name="Goodwin L.A."/>
            <person name="Pitluck S."/>
            <person name="Liolios K."/>
            <person name="Pagani I."/>
            <person name="Ivanova N."/>
            <person name="Mavromatis K."/>
            <person name="Mikhailova N."/>
            <person name="Huntemann M."/>
            <person name="Pati A."/>
            <person name="Chen A."/>
            <person name="Palaniappan K."/>
            <person name="Chang Y.J."/>
            <person name="Land M."/>
            <person name="Hauser L."/>
            <person name="Rohde M."/>
            <person name="Pukall R."/>
            <person name="Goker M."/>
            <person name="Detter J.C."/>
            <person name="Woyke T."/>
            <person name="Bristow J."/>
            <person name="Eisen J.A."/>
            <person name="Markowitz V."/>
            <person name="Hugenholtz P."/>
            <person name="Kyrpides N.C."/>
            <person name="Klenk H.P."/>
        </authorList>
    </citation>
    <scope>NUCLEOTIDE SEQUENCE</scope>
    <source>
        <strain evidence="3">ATCC 49209 / DSM 20642 / JCM 10262 / PW2</strain>
    </source>
</reference>
<evidence type="ECO:0000256" key="1">
    <source>
        <dbReference type="SAM" id="MobiDB-lite"/>
    </source>
</evidence>